<protein>
    <recommendedName>
        <fullName evidence="4">Cystatin domain-containing protein</fullName>
    </recommendedName>
</protein>
<evidence type="ECO:0000313" key="5">
    <source>
        <dbReference type="EMBL" id="CAH8360793.1"/>
    </source>
</evidence>
<reference evidence="5 6" key="1">
    <citation type="submission" date="2022-03" db="EMBL/GenBank/DDBJ databases">
        <authorList>
            <person name="Macdonald S."/>
            <person name="Ahmed S."/>
            <person name="Newling K."/>
        </authorList>
    </citation>
    <scope>NUCLEOTIDE SEQUENCE [LARGE SCALE GENOMIC DNA]</scope>
</reference>
<keyword evidence="6" id="KW-1185">Reference proteome</keyword>
<feature type="chain" id="PRO_5044853224" description="Cystatin domain-containing protein" evidence="3">
    <location>
        <begin position="19"/>
        <end position="110"/>
    </location>
</feature>
<evidence type="ECO:0000313" key="6">
    <source>
        <dbReference type="Proteomes" id="UP001642260"/>
    </source>
</evidence>
<dbReference type="PANTHER" id="PTHR47364">
    <property type="entry name" value="CYSTEINE PROTEINASE INHIBITOR 5"/>
    <property type="match status" value="1"/>
</dbReference>
<feature type="domain" description="Cystatin" evidence="4">
    <location>
        <begin position="21"/>
        <end position="109"/>
    </location>
</feature>
<evidence type="ECO:0000259" key="4">
    <source>
        <dbReference type="SMART" id="SM00043"/>
    </source>
</evidence>
<accession>A0ABC8KY03</accession>
<comment type="caution">
    <text evidence="5">The sequence shown here is derived from an EMBL/GenBank/DDBJ whole genome shotgun (WGS) entry which is preliminary data.</text>
</comment>
<gene>
    <name evidence="5" type="ORF">ERUC_LOCUS26549</name>
</gene>
<dbReference type="InterPro" id="IPR000010">
    <property type="entry name" value="Cystatin_dom"/>
</dbReference>
<feature type="signal peptide" evidence="3">
    <location>
        <begin position="1"/>
        <end position="18"/>
    </location>
</feature>
<dbReference type="CDD" id="cd00042">
    <property type="entry name" value="CY"/>
    <property type="match status" value="1"/>
</dbReference>
<evidence type="ECO:0000256" key="1">
    <source>
        <dbReference type="ARBA" id="ARBA00022690"/>
    </source>
</evidence>
<dbReference type="AlphaFoldDB" id="A0ABC8KY03"/>
<dbReference type="SUPFAM" id="SSF54403">
    <property type="entry name" value="Cystatin/monellin"/>
    <property type="match status" value="1"/>
</dbReference>
<dbReference type="SMART" id="SM00043">
    <property type="entry name" value="CY"/>
    <property type="match status" value="1"/>
</dbReference>
<evidence type="ECO:0000256" key="3">
    <source>
        <dbReference type="SAM" id="SignalP"/>
    </source>
</evidence>
<dbReference type="InterPro" id="IPR046350">
    <property type="entry name" value="Cystatin_sf"/>
</dbReference>
<keyword evidence="2" id="KW-0789">Thiol protease inhibitor</keyword>
<dbReference type="EMBL" id="CAKOAT010294043">
    <property type="protein sequence ID" value="CAH8360793.1"/>
    <property type="molecule type" value="Genomic_DNA"/>
</dbReference>
<sequence>MIKTLICLSLILLPLISAEGGIVSVWKTVDALAPEIELIARFAVDEHNKQSKEVLEFVKVVQAKVQTVVDTIYNLIIEAKNGADGPDENFEAVVIIHENNKALISFEVAA</sequence>
<evidence type="ECO:0000256" key="2">
    <source>
        <dbReference type="ARBA" id="ARBA00022704"/>
    </source>
</evidence>
<organism evidence="5 6">
    <name type="scientific">Eruca vesicaria subsp. sativa</name>
    <name type="common">Garden rocket</name>
    <name type="synonym">Eruca sativa</name>
    <dbReference type="NCBI Taxonomy" id="29727"/>
    <lineage>
        <taxon>Eukaryota</taxon>
        <taxon>Viridiplantae</taxon>
        <taxon>Streptophyta</taxon>
        <taxon>Embryophyta</taxon>
        <taxon>Tracheophyta</taxon>
        <taxon>Spermatophyta</taxon>
        <taxon>Magnoliopsida</taxon>
        <taxon>eudicotyledons</taxon>
        <taxon>Gunneridae</taxon>
        <taxon>Pentapetalae</taxon>
        <taxon>rosids</taxon>
        <taxon>malvids</taxon>
        <taxon>Brassicales</taxon>
        <taxon>Brassicaceae</taxon>
        <taxon>Brassiceae</taxon>
        <taxon>Eruca</taxon>
    </lineage>
</organism>
<dbReference type="Proteomes" id="UP001642260">
    <property type="component" value="Unassembled WGS sequence"/>
</dbReference>
<proteinExistence type="predicted"/>
<keyword evidence="1" id="KW-0646">Protease inhibitor</keyword>
<dbReference type="PANTHER" id="PTHR47364:SF2">
    <property type="entry name" value="CYSTEINE PROTEINASE INHIBITOR 5"/>
    <property type="match status" value="1"/>
</dbReference>
<dbReference type="Gene3D" id="3.10.450.10">
    <property type="match status" value="1"/>
</dbReference>
<dbReference type="GO" id="GO:0004869">
    <property type="term" value="F:cysteine-type endopeptidase inhibitor activity"/>
    <property type="evidence" value="ECO:0007669"/>
    <property type="project" value="UniProtKB-KW"/>
</dbReference>
<dbReference type="Pfam" id="PF16845">
    <property type="entry name" value="SQAPI"/>
    <property type="match status" value="1"/>
</dbReference>
<keyword evidence="3" id="KW-0732">Signal</keyword>
<name>A0ABC8KY03_ERUVS</name>